<proteinExistence type="predicted"/>
<dbReference type="EMBL" id="CP048286">
    <property type="protein sequence ID" value="QHW32153.1"/>
    <property type="molecule type" value="Genomic_DNA"/>
</dbReference>
<protein>
    <submittedName>
        <fullName evidence="1">Uncharacterized protein</fullName>
    </submittedName>
</protein>
<accession>A0A6C0P2U8</accession>
<reference evidence="1 2" key="1">
    <citation type="submission" date="2020-02" db="EMBL/GenBank/DDBJ databases">
        <title>Paenibacillus sp. nov., isolated from rhizosphere soil of tomato.</title>
        <authorList>
            <person name="Weon H.-Y."/>
            <person name="Lee S.A."/>
        </authorList>
    </citation>
    <scope>NUCLEOTIDE SEQUENCE [LARGE SCALE GENOMIC DNA]</scope>
    <source>
        <strain evidence="1 2">14171R-81</strain>
    </source>
</reference>
<sequence length="544" mass="58720">MPTTIDFHTQGIKSILSQYANIVDQLAAIHQSVDPALLQRVQALQQIDAIINQILAAYTAIQNAPDVVTIDISGLIGGVQGSYAGLSQAIKDRIGEGTLTQLKTIDNVIKLAAAINEIKAFIAEASTYDQINSESVHAIILSAKEIYTAIAAQFGSVADPNVLAKFDQAEALINGLQQLAILIQNPSSIDWTVLQSRVDEIKAALNATLSGLQSQYSDEINDVLAKVAGYQAAFNELQQLINNLKNVGTFNIDTAEDVVDQVQTAYNNIAIDLGITIDENDGFNTLLNHVRDTIHMVQLLQRLATDPLSLTPAEIETSLESLSSLEDLYLSIMNTIHITPDQNVLNALNALEAVAHGIQSARAFEDLLGGFLADLKDNPQQTLNNLWAAYNEMVNNGGLDYLGDNQILDILVNAETTAVNAVNALIDGIHTPVKLSDLASIASIIAARPAYNALSDHGKTLVGGERLAKLENAEVQMLDLKYNLLAAKPSKGLEFLYSKSTVQGYVNDFNALDYNQQTSISAGSKTKLAAWATYYGITITYKVQ</sequence>
<dbReference type="RefSeq" id="WP_162641014.1">
    <property type="nucleotide sequence ID" value="NZ_CP048286.1"/>
</dbReference>
<dbReference type="Proteomes" id="UP000479114">
    <property type="component" value="Chromosome"/>
</dbReference>
<evidence type="ECO:0000313" key="1">
    <source>
        <dbReference type="EMBL" id="QHW32153.1"/>
    </source>
</evidence>
<keyword evidence="2" id="KW-1185">Reference proteome</keyword>
<organism evidence="1 2">
    <name type="scientific">Paenibacillus rhizovicinus</name>
    <dbReference type="NCBI Taxonomy" id="2704463"/>
    <lineage>
        <taxon>Bacteria</taxon>
        <taxon>Bacillati</taxon>
        <taxon>Bacillota</taxon>
        <taxon>Bacilli</taxon>
        <taxon>Bacillales</taxon>
        <taxon>Paenibacillaceae</taxon>
        <taxon>Paenibacillus</taxon>
    </lineage>
</organism>
<evidence type="ECO:0000313" key="2">
    <source>
        <dbReference type="Proteomes" id="UP000479114"/>
    </source>
</evidence>
<dbReference type="AlphaFoldDB" id="A0A6C0P2U8"/>
<dbReference type="KEGG" id="prz:GZH47_15970"/>
<name>A0A6C0P2U8_9BACL</name>
<gene>
    <name evidence="1" type="ORF">GZH47_15970</name>
</gene>